<organism evidence="1 2">
    <name type="scientific">Sorangium cellulosum</name>
    <name type="common">Polyangium cellulosum</name>
    <dbReference type="NCBI Taxonomy" id="56"/>
    <lineage>
        <taxon>Bacteria</taxon>
        <taxon>Pseudomonadati</taxon>
        <taxon>Myxococcota</taxon>
        <taxon>Polyangia</taxon>
        <taxon>Polyangiales</taxon>
        <taxon>Polyangiaceae</taxon>
        <taxon>Sorangium</taxon>
    </lineage>
</organism>
<reference evidence="1 2" key="1">
    <citation type="submission" date="2014-02" db="EMBL/GenBank/DDBJ databases">
        <title>The small core and large imbalanced accessory genome model reveals a collaborative survival strategy of Sorangium cellulosum strains in nature.</title>
        <authorList>
            <person name="Han K."/>
            <person name="Peng R."/>
            <person name="Blom J."/>
            <person name="Li Y.-Z."/>
        </authorList>
    </citation>
    <scope>NUCLEOTIDE SEQUENCE [LARGE SCALE GENOMIC DNA]</scope>
    <source>
        <strain evidence="1 2">So0008-312</strain>
    </source>
</reference>
<dbReference type="Proteomes" id="UP000075260">
    <property type="component" value="Unassembled WGS sequence"/>
</dbReference>
<sequence length="64" mass="6707">MAILLPGRPAIPSERAIMATYKSDKATHLSNKGIAVHADLKRLKAGVLDAIAVVRRGDSDAALA</sequence>
<protein>
    <submittedName>
        <fullName evidence="1">Uncharacterized protein</fullName>
    </submittedName>
</protein>
<proteinExistence type="predicted"/>
<name>A0A150QYI9_SORCE</name>
<gene>
    <name evidence="1" type="ORF">BE15_04670</name>
</gene>
<evidence type="ECO:0000313" key="2">
    <source>
        <dbReference type="Proteomes" id="UP000075260"/>
    </source>
</evidence>
<dbReference type="AlphaFoldDB" id="A0A150QYI9"/>
<comment type="caution">
    <text evidence="1">The sequence shown here is derived from an EMBL/GenBank/DDBJ whole genome shotgun (WGS) entry which is preliminary data.</text>
</comment>
<evidence type="ECO:0000313" key="1">
    <source>
        <dbReference type="EMBL" id="KYF72982.1"/>
    </source>
</evidence>
<accession>A0A150QYI9</accession>
<dbReference type="EMBL" id="JEMA01000222">
    <property type="protein sequence ID" value="KYF72982.1"/>
    <property type="molecule type" value="Genomic_DNA"/>
</dbReference>